<accession>A0A0E9UD32</accession>
<dbReference type="AlphaFoldDB" id="A0A0E9UD32"/>
<name>A0A0E9UD32_ANGAN</name>
<protein>
    <submittedName>
        <fullName evidence="1">Uncharacterized protein</fullName>
    </submittedName>
</protein>
<organism evidence="1">
    <name type="scientific">Anguilla anguilla</name>
    <name type="common">European freshwater eel</name>
    <name type="synonym">Muraena anguilla</name>
    <dbReference type="NCBI Taxonomy" id="7936"/>
    <lineage>
        <taxon>Eukaryota</taxon>
        <taxon>Metazoa</taxon>
        <taxon>Chordata</taxon>
        <taxon>Craniata</taxon>
        <taxon>Vertebrata</taxon>
        <taxon>Euteleostomi</taxon>
        <taxon>Actinopterygii</taxon>
        <taxon>Neopterygii</taxon>
        <taxon>Teleostei</taxon>
        <taxon>Anguilliformes</taxon>
        <taxon>Anguillidae</taxon>
        <taxon>Anguilla</taxon>
    </lineage>
</organism>
<reference evidence="1" key="2">
    <citation type="journal article" date="2015" name="Fish Shellfish Immunol.">
        <title>Early steps in the European eel (Anguilla anguilla)-Vibrio vulnificus interaction in the gills: Role of the RtxA13 toxin.</title>
        <authorList>
            <person name="Callol A."/>
            <person name="Pajuelo D."/>
            <person name="Ebbesson L."/>
            <person name="Teles M."/>
            <person name="MacKenzie S."/>
            <person name="Amaro C."/>
        </authorList>
    </citation>
    <scope>NUCLEOTIDE SEQUENCE</scope>
</reference>
<evidence type="ECO:0000313" key="1">
    <source>
        <dbReference type="EMBL" id="JAH63754.1"/>
    </source>
</evidence>
<sequence>MLPLSSMDSYICLRVAKQSVYNYRFRRLEPGYLNNEWLDYYNQANYQYS</sequence>
<dbReference type="EMBL" id="GBXM01044823">
    <property type="protein sequence ID" value="JAH63754.1"/>
    <property type="molecule type" value="Transcribed_RNA"/>
</dbReference>
<reference evidence="1" key="1">
    <citation type="submission" date="2014-11" db="EMBL/GenBank/DDBJ databases">
        <authorList>
            <person name="Amaro Gonzalez C."/>
        </authorList>
    </citation>
    <scope>NUCLEOTIDE SEQUENCE</scope>
</reference>
<proteinExistence type="predicted"/>